<comment type="caution">
    <text evidence="1">The sequence shown here is derived from an EMBL/GenBank/DDBJ whole genome shotgun (WGS) entry which is preliminary data.</text>
</comment>
<reference evidence="2" key="1">
    <citation type="journal article" date="2020" name="Nat. Commun.">
        <title>Genome assembly of wild tea tree DASZ reveals pedigree and selection history of tea varieties.</title>
        <authorList>
            <person name="Zhang W."/>
            <person name="Zhang Y."/>
            <person name="Qiu H."/>
            <person name="Guo Y."/>
            <person name="Wan H."/>
            <person name="Zhang X."/>
            <person name="Scossa F."/>
            <person name="Alseekh S."/>
            <person name="Zhang Q."/>
            <person name="Wang P."/>
            <person name="Xu L."/>
            <person name="Schmidt M.H."/>
            <person name="Jia X."/>
            <person name="Li D."/>
            <person name="Zhu A."/>
            <person name="Guo F."/>
            <person name="Chen W."/>
            <person name="Ni D."/>
            <person name="Usadel B."/>
            <person name="Fernie A.R."/>
            <person name="Wen W."/>
        </authorList>
    </citation>
    <scope>NUCLEOTIDE SEQUENCE [LARGE SCALE GENOMIC DNA]</scope>
    <source>
        <strain evidence="2">cv. G240</strain>
    </source>
</reference>
<dbReference type="Proteomes" id="UP000593564">
    <property type="component" value="Unassembled WGS sequence"/>
</dbReference>
<accession>A0A7J7HQC2</accession>
<dbReference type="AlphaFoldDB" id="A0A7J7HQC2"/>
<keyword evidence="2" id="KW-1185">Reference proteome</keyword>
<gene>
    <name evidence="1" type="ORF">HYC85_007050</name>
</gene>
<evidence type="ECO:0000313" key="1">
    <source>
        <dbReference type="EMBL" id="KAF5954194.1"/>
    </source>
</evidence>
<proteinExistence type="predicted"/>
<sequence>MLKLQWLRTFLAKRYGWTLKDEFQQLRKLTILRGLYHKVPSPFIAFGHGFIRMRF</sequence>
<dbReference type="EMBL" id="JACBKZ010000003">
    <property type="protein sequence ID" value="KAF5954194.1"/>
    <property type="molecule type" value="Genomic_DNA"/>
</dbReference>
<evidence type="ECO:0000313" key="2">
    <source>
        <dbReference type="Proteomes" id="UP000593564"/>
    </source>
</evidence>
<name>A0A7J7HQC2_CAMSI</name>
<reference evidence="1 2" key="2">
    <citation type="submission" date="2020-07" db="EMBL/GenBank/DDBJ databases">
        <title>Genome assembly of wild tea tree DASZ reveals pedigree and selection history of tea varieties.</title>
        <authorList>
            <person name="Zhang W."/>
        </authorList>
    </citation>
    <scope>NUCLEOTIDE SEQUENCE [LARGE SCALE GENOMIC DNA]</scope>
    <source>
        <strain evidence="2">cv. G240</strain>
        <tissue evidence="1">Leaf</tissue>
    </source>
</reference>
<organism evidence="1 2">
    <name type="scientific">Camellia sinensis</name>
    <name type="common">Tea plant</name>
    <name type="synonym">Thea sinensis</name>
    <dbReference type="NCBI Taxonomy" id="4442"/>
    <lineage>
        <taxon>Eukaryota</taxon>
        <taxon>Viridiplantae</taxon>
        <taxon>Streptophyta</taxon>
        <taxon>Embryophyta</taxon>
        <taxon>Tracheophyta</taxon>
        <taxon>Spermatophyta</taxon>
        <taxon>Magnoliopsida</taxon>
        <taxon>eudicotyledons</taxon>
        <taxon>Gunneridae</taxon>
        <taxon>Pentapetalae</taxon>
        <taxon>asterids</taxon>
        <taxon>Ericales</taxon>
        <taxon>Theaceae</taxon>
        <taxon>Camellia</taxon>
    </lineage>
</organism>
<protein>
    <submittedName>
        <fullName evidence="1">Uncharacterized protein</fullName>
    </submittedName>
</protein>